<organism evidence="3 4">
    <name type="scientific">Endomicrobium trichonymphae</name>
    <dbReference type="NCBI Taxonomy" id="1408204"/>
    <lineage>
        <taxon>Bacteria</taxon>
        <taxon>Pseudomonadati</taxon>
        <taxon>Elusimicrobiota</taxon>
        <taxon>Endomicrobiia</taxon>
        <taxon>Endomicrobiales</taxon>
        <taxon>Endomicrobiaceae</taxon>
        <taxon>Candidatus Endomicrobiellum</taxon>
    </lineage>
</organism>
<keyword evidence="1" id="KW-0175">Coiled coil</keyword>
<keyword evidence="3" id="KW-0614">Plasmid</keyword>
<keyword evidence="4" id="KW-1185">Reference proteome</keyword>
<gene>
    <name evidence="3" type="ordered locus">TGRD_P1-6</name>
</gene>
<keyword evidence="2" id="KW-0812">Transmembrane</keyword>
<dbReference type="AlphaFoldDB" id="B1H0S3"/>
<evidence type="ECO:0000256" key="2">
    <source>
        <dbReference type="SAM" id="Phobius"/>
    </source>
</evidence>
<keyword evidence="2" id="KW-1133">Transmembrane helix</keyword>
<dbReference type="Proteomes" id="UP000001691">
    <property type="component" value="Plasmid pTGRD1"/>
</dbReference>
<reference evidence="3 4" key="1">
    <citation type="journal article" date="2008" name="Proc. Natl. Acad. Sci. U.S.A.">
        <title>Complete genome of the uncultured termite group 1 bacteria in a single host protist cell.</title>
        <authorList>
            <person name="Hongoh Y."/>
            <person name="Sharma V.K."/>
            <person name="Prakash T."/>
            <person name="Noda S."/>
            <person name="Taylor T.D."/>
            <person name="Kudo T."/>
            <person name="Sakaki Y."/>
            <person name="Toyoda A."/>
            <person name="Hattori M."/>
            <person name="Ohkuma M."/>
        </authorList>
    </citation>
    <scope>NUCLEOTIDE SEQUENCE [LARGE SCALE GENOMIC DNA]</scope>
    <source>
        <strain evidence="3 4">Rs-D17 genomovar Ri2008</strain>
    </source>
</reference>
<keyword evidence="2" id="KW-0472">Membrane</keyword>
<evidence type="ECO:0000313" key="3">
    <source>
        <dbReference type="EMBL" id="BAG14250.1"/>
    </source>
</evidence>
<feature type="coiled-coil region" evidence="1">
    <location>
        <begin position="68"/>
        <end position="119"/>
    </location>
</feature>
<dbReference type="KEGG" id="rsd:TGRD_P1-6"/>
<evidence type="ECO:0000313" key="4">
    <source>
        <dbReference type="Proteomes" id="UP000001691"/>
    </source>
</evidence>
<protein>
    <submittedName>
        <fullName evidence="3">Uncharacterized protein</fullName>
    </submittedName>
</protein>
<name>B1H0S3_ENDTX</name>
<accession>B1H0S3</accession>
<dbReference type="HOGENOM" id="CLU_1694747_0_0_0"/>
<geneLocation type="plasmid" evidence="3 4">
    <name>pTGRD1</name>
</geneLocation>
<dbReference type="EMBL" id="AP009511">
    <property type="protein sequence ID" value="BAG14250.1"/>
    <property type="molecule type" value="Genomic_DNA"/>
</dbReference>
<feature type="transmembrane region" description="Helical" evidence="2">
    <location>
        <begin position="131"/>
        <end position="154"/>
    </location>
</feature>
<evidence type="ECO:0000256" key="1">
    <source>
        <dbReference type="SAM" id="Coils"/>
    </source>
</evidence>
<proteinExistence type="predicted"/>
<sequence length="155" mass="17903">MRDILMIKIKDKYKLVENIFPINNPFRSSRTVQKALKIINKNFVCNIIVLSLLLCSCGKKQALLNTAITEKSEVVSELKSELAKIQKELKEKKEKLIEVQEELEKAIEVQEELEKENWQNLWELYDNRMGFFLLGLLTADLIVLGCICCTMCSCC</sequence>